<keyword evidence="11" id="KW-1185">Reference proteome</keyword>
<dbReference type="Gene3D" id="2.60.40.1850">
    <property type="match status" value="1"/>
</dbReference>
<name>A0A7U7PY22_9STAP</name>
<dbReference type="AlphaFoldDB" id="A0A7U7PY22"/>
<dbReference type="RefSeq" id="WP_031787750.1">
    <property type="nucleotide sequence ID" value="NZ_AP018562.1"/>
</dbReference>
<gene>
    <name evidence="10" type="primary">isdA</name>
    <name evidence="10" type="ORF">BN1326_60246</name>
</gene>
<feature type="transmembrane region" description="Helical" evidence="7">
    <location>
        <begin position="324"/>
        <end position="344"/>
    </location>
</feature>
<evidence type="ECO:0000256" key="6">
    <source>
        <dbReference type="SAM" id="MobiDB-lite"/>
    </source>
</evidence>
<keyword evidence="5" id="KW-0572">Peptidoglycan-anchor</keyword>
<feature type="compositionally biased region" description="Polar residues" evidence="6">
    <location>
        <begin position="243"/>
        <end position="258"/>
    </location>
</feature>
<evidence type="ECO:0000256" key="5">
    <source>
        <dbReference type="ARBA" id="ARBA00023088"/>
    </source>
</evidence>
<dbReference type="SUPFAM" id="SSF158911">
    <property type="entry name" value="NEAT domain-like"/>
    <property type="match status" value="1"/>
</dbReference>
<dbReference type="InterPro" id="IPR037250">
    <property type="entry name" value="NEAT_dom_sf"/>
</dbReference>
<dbReference type="EMBL" id="CVOU01000018">
    <property type="protein sequence ID" value="CRI26171.1"/>
    <property type="molecule type" value="Genomic_DNA"/>
</dbReference>
<evidence type="ECO:0000256" key="7">
    <source>
        <dbReference type="SAM" id="Phobius"/>
    </source>
</evidence>
<evidence type="ECO:0000259" key="8">
    <source>
        <dbReference type="PROSITE" id="PS50847"/>
    </source>
</evidence>
<proteinExistence type="predicted"/>
<feature type="domain" description="NEAT" evidence="9">
    <location>
        <begin position="63"/>
        <end position="185"/>
    </location>
</feature>
<keyword evidence="7" id="KW-0812">Transmembrane</keyword>
<dbReference type="PANTHER" id="PTHR37824">
    <property type="entry name" value="IRON-REGULATED SURFACE DETERMINANT PROTEIN C"/>
    <property type="match status" value="1"/>
</dbReference>
<evidence type="ECO:0000256" key="2">
    <source>
        <dbReference type="ARBA" id="ARBA00022512"/>
    </source>
</evidence>
<dbReference type="Pfam" id="PF05031">
    <property type="entry name" value="NEAT"/>
    <property type="match status" value="1"/>
</dbReference>
<dbReference type="InterPro" id="IPR006635">
    <property type="entry name" value="NEAT_dom"/>
</dbReference>
<feature type="region of interest" description="Disordered" evidence="6">
    <location>
        <begin position="192"/>
        <end position="312"/>
    </location>
</feature>
<protein>
    <submittedName>
        <fullName evidence="10">Iron-regulated surface determinant protein A</fullName>
    </submittedName>
</protein>
<feature type="compositionally biased region" description="Polar residues" evidence="6">
    <location>
        <begin position="268"/>
        <end position="290"/>
    </location>
</feature>
<evidence type="ECO:0000256" key="4">
    <source>
        <dbReference type="ARBA" id="ARBA00022729"/>
    </source>
</evidence>
<dbReference type="InterPro" id="IPR019931">
    <property type="entry name" value="LPXTG_anchor"/>
</dbReference>
<evidence type="ECO:0000313" key="10">
    <source>
        <dbReference type="EMBL" id="CRI26171.1"/>
    </source>
</evidence>
<dbReference type="PROSITE" id="PS50978">
    <property type="entry name" value="NEAT"/>
    <property type="match status" value="1"/>
</dbReference>
<dbReference type="InterPro" id="IPR050436">
    <property type="entry name" value="IsdA"/>
</dbReference>
<keyword evidence="3" id="KW-0964">Secreted</keyword>
<sequence length="350" mass="38681">MTKHYLNTKFQVEQQRTSVMKKFTIGTASIILGSFVYFGADSHNADAATEATNANSNQSTQVSQATSQPINFQVQKDGSSEKSHMDDYMQHPGKVIKQNNKYYFQAVLNNASFWKEYKFYNANNQELATTVVNDDKKADTRTINVAVQPGYKSLTTKVHIVVPQINYNHRYTTHLEFEKAIPTLADAAKPNAVKPVQPKAPSETTKPAQPKVEKVTPAVTTPSKTEKSQPTKVVSTETKKDQTNVQSSQTVKPASTTQEHNKVHTDAKNNTAVKSENNNKVASQNNSQQSDKVEKQNAVQKQAPSKETKAKELPKTGLAMVDNFVSTVTFATLGLLGSLSLLVFRRKASK</sequence>
<evidence type="ECO:0000259" key="9">
    <source>
        <dbReference type="PROSITE" id="PS50978"/>
    </source>
</evidence>
<feature type="domain" description="Gram-positive cocci surface proteins LPxTG" evidence="8">
    <location>
        <begin position="313"/>
        <end position="350"/>
    </location>
</feature>
<comment type="subcellular location">
    <subcellularLocation>
        <location evidence="1">Secreted</location>
        <location evidence="1">Cell wall</location>
        <topology evidence="1">Peptidoglycan-anchor</topology>
    </subcellularLocation>
</comment>
<reference evidence="10 11" key="1">
    <citation type="submission" date="2015-04" db="EMBL/GenBank/DDBJ databases">
        <authorList>
            <person name="Cao L."/>
            <person name="Gao C.H."/>
        </authorList>
    </citation>
    <scope>NUCLEOTIDE SEQUENCE [LARGE SCALE GENOMIC DNA]</scope>
    <source>
        <strain evidence="10 11">SH3</strain>
    </source>
</reference>
<dbReference type="SMART" id="SM00725">
    <property type="entry name" value="NEAT"/>
    <property type="match status" value="1"/>
</dbReference>
<evidence type="ECO:0000256" key="1">
    <source>
        <dbReference type="ARBA" id="ARBA00004168"/>
    </source>
</evidence>
<evidence type="ECO:0000256" key="3">
    <source>
        <dbReference type="ARBA" id="ARBA00022525"/>
    </source>
</evidence>
<dbReference type="Proteomes" id="UP000236509">
    <property type="component" value="Unassembled WGS sequence"/>
</dbReference>
<keyword evidence="7" id="KW-1133">Transmembrane helix</keyword>
<organism evidence="10 11">
    <name type="scientific">Staphylococcus argenteus</name>
    <dbReference type="NCBI Taxonomy" id="985002"/>
    <lineage>
        <taxon>Bacteria</taxon>
        <taxon>Bacillati</taxon>
        <taxon>Bacillota</taxon>
        <taxon>Bacilli</taxon>
        <taxon>Bacillales</taxon>
        <taxon>Staphylococcaceae</taxon>
        <taxon>Staphylococcus</taxon>
    </lineage>
</organism>
<dbReference type="PANTHER" id="PTHR37824:SF1">
    <property type="entry name" value="IRON-REGULATED SURFACE DETERMINANT PROTEIN C"/>
    <property type="match status" value="1"/>
</dbReference>
<accession>A0A7U7PY22</accession>
<keyword evidence="7" id="KW-0472">Membrane</keyword>
<keyword evidence="4" id="KW-0732">Signal</keyword>
<keyword evidence="2" id="KW-0134">Cell wall</keyword>
<dbReference type="Pfam" id="PF00746">
    <property type="entry name" value="Gram_pos_anchor"/>
    <property type="match status" value="1"/>
</dbReference>
<dbReference type="PROSITE" id="PS50847">
    <property type="entry name" value="GRAM_POS_ANCHORING"/>
    <property type="match status" value="1"/>
</dbReference>
<evidence type="ECO:0000313" key="11">
    <source>
        <dbReference type="Proteomes" id="UP000236509"/>
    </source>
</evidence>
<dbReference type="CDD" id="cd06920">
    <property type="entry name" value="NEAT"/>
    <property type="match status" value="1"/>
</dbReference>
<comment type="caution">
    <text evidence="10">The sequence shown here is derived from an EMBL/GenBank/DDBJ whole genome shotgun (WGS) entry which is preliminary data.</text>
</comment>